<dbReference type="GO" id="GO:0003700">
    <property type="term" value="F:DNA-binding transcription factor activity"/>
    <property type="evidence" value="ECO:0007669"/>
    <property type="project" value="InterPro"/>
</dbReference>
<dbReference type="Proteomes" id="UP000184184">
    <property type="component" value="Unassembled WGS sequence"/>
</dbReference>
<dbReference type="RefSeq" id="WP_139251750.1">
    <property type="nucleotide sequence ID" value="NZ_FRCZ01000001.1"/>
</dbReference>
<proteinExistence type="predicted"/>
<name>A0A1M7JS33_9BACI</name>
<dbReference type="Gene3D" id="1.10.10.10">
    <property type="entry name" value="Winged helix-like DNA-binding domain superfamily/Winged helix DNA-binding domain"/>
    <property type="match status" value="1"/>
</dbReference>
<dbReference type="PANTHER" id="PTHR38600">
    <property type="entry name" value="TRANSCRIPTIONAL REGULATORY PROTEIN"/>
    <property type="match status" value="1"/>
</dbReference>
<sequence>MLELSINNMEQLSSVTRALSSKVRLQIIDLLNTGNLNVHQLADELEIPVSTAASHVKILEEASLIHTELRPAKRGAMKVCTRNFDDVHIALNQKKKKIDEIENYELEMPIGQYSEFEVAPTCGMANQDKFLVPEDEPVHFYNPVKSDAQIIWTRKGFLEYKFPIILKANAKIKSIQFSLEICSEAPNHDHEWPSDITVWINDIDVGTWTSPGDFGDRPGELNPKYWADSTSTQYGILKTWKVTNEKTMLDDINLSNVTTQDLNLLDNNFVKFRVGIKNDAVHKGGMNIFGEKFGDYPQGIKLKIDYY</sequence>
<dbReference type="PANTHER" id="PTHR38600:SF1">
    <property type="entry name" value="TRANSCRIPTIONAL REGULATORY PROTEIN"/>
    <property type="match status" value="1"/>
</dbReference>
<dbReference type="InterPro" id="IPR036388">
    <property type="entry name" value="WH-like_DNA-bd_sf"/>
</dbReference>
<dbReference type="STRING" id="1027249.SAMN05216179_0458"/>
<dbReference type="AlphaFoldDB" id="A0A1M7JS33"/>
<dbReference type="CDD" id="cd00090">
    <property type="entry name" value="HTH_ARSR"/>
    <property type="match status" value="1"/>
</dbReference>
<dbReference type="SUPFAM" id="SSF46785">
    <property type="entry name" value="Winged helix' DNA-binding domain"/>
    <property type="match status" value="1"/>
</dbReference>
<gene>
    <name evidence="3" type="ORF">SAMN05216179_0458</name>
</gene>
<accession>A0A1M7JS33</accession>
<evidence type="ECO:0000259" key="2">
    <source>
        <dbReference type="SMART" id="SM00418"/>
    </source>
</evidence>
<dbReference type="GO" id="GO:0003677">
    <property type="term" value="F:DNA binding"/>
    <property type="evidence" value="ECO:0007669"/>
    <property type="project" value="UniProtKB-KW"/>
</dbReference>
<dbReference type="InterPro" id="IPR036390">
    <property type="entry name" value="WH_DNA-bd_sf"/>
</dbReference>
<feature type="domain" description="HTH arsR-type" evidence="2">
    <location>
        <begin position="14"/>
        <end position="96"/>
    </location>
</feature>
<reference evidence="3 4" key="1">
    <citation type="submission" date="2016-11" db="EMBL/GenBank/DDBJ databases">
        <authorList>
            <person name="Jaros S."/>
            <person name="Januszkiewicz K."/>
            <person name="Wedrychowicz H."/>
        </authorList>
    </citation>
    <scope>NUCLEOTIDE SEQUENCE [LARGE SCALE GENOMIC DNA]</scope>
    <source>
        <strain evidence="3 4">CGMCC 1.10681</strain>
    </source>
</reference>
<evidence type="ECO:0000256" key="1">
    <source>
        <dbReference type="ARBA" id="ARBA00023125"/>
    </source>
</evidence>
<organism evidence="3 4">
    <name type="scientific">Gracilibacillus kekensis</name>
    <dbReference type="NCBI Taxonomy" id="1027249"/>
    <lineage>
        <taxon>Bacteria</taxon>
        <taxon>Bacillati</taxon>
        <taxon>Bacillota</taxon>
        <taxon>Bacilli</taxon>
        <taxon>Bacillales</taxon>
        <taxon>Bacillaceae</taxon>
        <taxon>Gracilibacillus</taxon>
    </lineage>
</organism>
<protein>
    <submittedName>
        <fullName evidence="3">Transcriptional regulator, ArsR family</fullName>
    </submittedName>
</protein>
<evidence type="ECO:0000313" key="4">
    <source>
        <dbReference type="Proteomes" id="UP000184184"/>
    </source>
</evidence>
<dbReference type="InterPro" id="IPR001845">
    <property type="entry name" value="HTH_ArsR_DNA-bd_dom"/>
</dbReference>
<dbReference type="SMART" id="SM00418">
    <property type="entry name" value="HTH_ARSR"/>
    <property type="match status" value="1"/>
</dbReference>
<dbReference type="InterPro" id="IPR011991">
    <property type="entry name" value="ArsR-like_HTH"/>
</dbReference>
<dbReference type="OrthoDB" id="9781958at2"/>
<evidence type="ECO:0000313" key="3">
    <source>
        <dbReference type="EMBL" id="SHM55890.1"/>
    </source>
</evidence>
<dbReference type="EMBL" id="FRCZ01000001">
    <property type="protein sequence ID" value="SHM55890.1"/>
    <property type="molecule type" value="Genomic_DNA"/>
</dbReference>
<keyword evidence="1" id="KW-0238">DNA-binding</keyword>
<dbReference type="Pfam" id="PF01022">
    <property type="entry name" value="HTH_5"/>
    <property type="match status" value="1"/>
</dbReference>
<keyword evidence="4" id="KW-1185">Reference proteome</keyword>